<proteinExistence type="predicted"/>
<keyword evidence="7" id="KW-1185">Reference proteome</keyword>
<dbReference type="PANTHER" id="PTHR47506:SF1">
    <property type="entry name" value="HTH-TYPE TRANSCRIPTIONAL REGULATOR YJDC"/>
    <property type="match status" value="1"/>
</dbReference>
<organism evidence="6 7">
    <name type="scientific">Vreelandella azerica</name>
    <dbReference type="NCBI Taxonomy" id="2732867"/>
    <lineage>
        <taxon>Bacteria</taxon>
        <taxon>Pseudomonadati</taxon>
        <taxon>Pseudomonadota</taxon>
        <taxon>Gammaproteobacteria</taxon>
        <taxon>Oceanospirillales</taxon>
        <taxon>Halomonadaceae</taxon>
        <taxon>Vreelandella</taxon>
    </lineage>
</organism>
<dbReference type="Proteomes" id="UP000588806">
    <property type="component" value="Unassembled WGS sequence"/>
</dbReference>
<keyword evidence="1" id="KW-0805">Transcription regulation</keyword>
<dbReference type="Gene3D" id="1.10.10.60">
    <property type="entry name" value="Homeodomain-like"/>
    <property type="match status" value="1"/>
</dbReference>
<evidence type="ECO:0000313" key="7">
    <source>
        <dbReference type="Proteomes" id="UP000588806"/>
    </source>
</evidence>
<accession>A0A7Y3XAM2</accession>
<feature type="domain" description="HTH tetR-type" evidence="5">
    <location>
        <begin position="8"/>
        <end position="68"/>
    </location>
</feature>
<dbReference type="PANTHER" id="PTHR47506">
    <property type="entry name" value="TRANSCRIPTIONAL REGULATORY PROTEIN"/>
    <property type="match status" value="1"/>
</dbReference>
<comment type="caution">
    <text evidence="6">The sequence shown here is derived from an EMBL/GenBank/DDBJ whole genome shotgun (WGS) entry which is preliminary data.</text>
</comment>
<dbReference type="EMBL" id="JABFHI010000002">
    <property type="protein sequence ID" value="NOG31484.1"/>
    <property type="molecule type" value="Genomic_DNA"/>
</dbReference>
<dbReference type="Pfam" id="PF00440">
    <property type="entry name" value="TetR_N"/>
    <property type="match status" value="1"/>
</dbReference>
<sequence length="162" mass="17800">MTSGRPLSHHPEAALAAAMQTFWQLGYHHASLRDLLAAMQVSRSTLYHSFGNKEALFLAALDHYRERQLAHLADRLAEAPSAWAFIEQLLYDTARDAESDRAHLGCLIFNSATELGSEQTLPAQAAQASLEAITGFFTQVMEQAQHEGALPAEHSPQSAARF</sequence>
<dbReference type="AlphaFoldDB" id="A0A7Y3XAM2"/>
<reference evidence="6 7" key="1">
    <citation type="submission" date="2020-05" db="EMBL/GenBank/DDBJ databases">
        <authorList>
            <person name="Ruan W."/>
            <person name="Jeon C.O."/>
            <person name="Chun B.H."/>
        </authorList>
    </citation>
    <scope>NUCLEOTIDE SEQUENCE [LARGE SCALE GENOMIC DNA]</scope>
    <source>
        <strain evidence="6 7">TBZ9</strain>
    </source>
</reference>
<evidence type="ECO:0000256" key="4">
    <source>
        <dbReference type="PROSITE-ProRule" id="PRU00335"/>
    </source>
</evidence>
<dbReference type="InterPro" id="IPR001647">
    <property type="entry name" value="HTH_TetR"/>
</dbReference>
<evidence type="ECO:0000256" key="2">
    <source>
        <dbReference type="ARBA" id="ARBA00023125"/>
    </source>
</evidence>
<dbReference type="SUPFAM" id="SSF46689">
    <property type="entry name" value="Homeodomain-like"/>
    <property type="match status" value="1"/>
</dbReference>
<evidence type="ECO:0000256" key="1">
    <source>
        <dbReference type="ARBA" id="ARBA00023015"/>
    </source>
</evidence>
<dbReference type="PROSITE" id="PS50977">
    <property type="entry name" value="HTH_TETR_2"/>
    <property type="match status" value="1"/>
</dbReference>
<evidence type="ECO:0000313" key="6">
    <source>
        <dbReference type="EMBL" id="NOG31484.1"/>
    </source>
</evidence>
<name>A0A7Y3XAM2_9GAMM</name>
<reference evidence="6 7" key="2">
    <citation type="submission" date="2020-06" db="EMBL/GenBank/DDBJ databases">
        <title>Halomonas songnenensis sp. nov., a moderately halophilic bacterium isolated from saline and alkaline soils.</title>
        <authorList>
            <person name="Jiang J."/>
            <person name="Pan Y."/>
        </authorList>
    </citation>
    <scope>NUCLEOTIDE SEQUENCE [LARGE SCALE GENOMIC DNA]</scope>
    <source>
        <strain evidence="6 7">TBZ9</strain>
    </source>
</reference>
<evidence type="ECO:0000259" key="5">
    <source>
        <dbReference type="PROSITE" id="PS50977"/>
    </source>
</evidence>
<gene>
    <name evidence="6" type="ORF">HLB35_06320</name>
</gene>
<dbReference type="GO" id="GO:0003677">
    <property type="term" value="F:DNA binding"/>
    <property type="evidence" value="ECO:0007669"/>
    <property type="project" value="UniProtKB-UniRule"/>
</dbReference>
<dbReference type="InterPro" id="IPR036271">
    <property type="entry name" value="Tet_transcr_reg_TetR-rel_C_sf"/>
</dbReference>
<dbReference type="InterPro" id="IPR009057">
    <property type="entry name" value="Homeodomain-like_sf"/>
</dbReference>
<protein>
    <submittedName>
        <fullName evidence="6">TetR/AcrR family transcriptional regulator</fullName>
    </submittedName>
</protein>
<dbReference type="SUPFAM" id="SSF48498">
    <property type="entry name" value="Tetracyclin repressor-like, C-terminal domain"/>
    <property type="match status" value="1"/>
</dbReference>
<evidence type="ECO:0000256" key="3">
    <source>
        <dbReference type="ARBA" id="ARBA00023163"/>
    </source>
</evidence>
<dbReference type="Gene3D" id="1.10.357.10">
    <property type="entry name" value="Tetracycline Repressor, domain 2"/>
    <property type="match status" value="1"/>
</dbReference>
<dbReference type="PRINTS" id="PR00455">
    <property type="entry name" value="HTHTETR"/>
</dbReference>
<keyword evidence="3" id="KW-0804">Transcription</keyword>
<feature type="DNA-binding region" description="H-T-H motif" evidence="4">
    <location>
        <begin position="31"/>
        <end position="50"/>
    </location>
</feature>
<dbReference type="RefSeq" id="WP_171701933.1">
    <property type="nucleotide sequence ID" value="NZ_JABFHI010000002.1"/>
</dbReference>
<keyword evidence="2 4" id="KW-0238">DNA-binding</keyword>